<organism evidence="1 2">
    <name type="scientific">Streptomyces varsoviensis</name>
    <dbReference type="NCBI Taxonomy" id="67373"/>
    <lineage>
        <taxon>Bacteria</taxon>
        <taxon>Bacillati</taxon>
        <taxon>Actinomycetota</taxon>
        <taxon>Actinomycetes</taxon>
        <taxon>Kitasatosporales</taxon>
        <taxon>Streptomycetaceae</taxon>
        <taxon>Streptomyces</taxon>
    </lineage>
</organism>
<evidence type="ECO:0000313" key="2">
    <source>
        <dbReference type="Proteomes" id="UP000037020"/>
    </source>
</evidence>
<dbReference type="Proteomes" id="UP000037020">
    <property type="component" value="Unassembled WGS sequence"/>
</dbReference>
<reference evidence="1 2" key="1">
    <citation type="submission" date="2015-07" db="EMBL/GenBank/DDBJ databases">
        <authorList>
            <person name="Ju K.-S."/>
            <person name="Doroghazi J.R."/>
            <person name="Metcalf W.W."/>
        </authorList>
    </citation>
    <scope>NUCLEOTIDE SEQUENCE [LARGE SCALE GENOMIC DNA]</scope>
    <source>
        <strain evidence="1 2">NRRL B-3589</strain>
    </source>
</reference>
<comment type="caution">
    <text evidence="1">The sequence shown here is derived from an EMBL/GenBank/DDBJ whole genome shotgun (WGS) entry which is preliminary data.</text>
</comment>
<gene>
    <name evidence="1" type="ORF">ADK38_43050</name>
</gene>
<dbReference type="EMBL" id="LGUT01004198">
    <property type="protein sequence ID" value="KOG57182.1"/>
    <property type="molecule type" value="Genomic_DNA"/>
</dbReference>
<dbReference type="InterPro" id="IPR027417">
    <property type="entry name" value="P-loop_NTPase"/>
</dbReference>
<proteinExistence type="predicted"/>
<keyword evidence="2" id="KW-1185">Reference proteome</keyword>
<accession>A0ABR5IT23</accession>
<feature type="non-terminal residue" evidence="1">
    <location>
        <position position="1"/>
    </location>
</feature>
<feature type="non-terminal residue" evidence="1">
    <location>
        <position position="86"/>
    </location>
</feature>
<name>A0ABR5IT23_9ACTN</name>
<protein>
    <submittedName>
        <fullName evidence="1">Uncharacterized protein</fullName>
    </submittedName>
</protein>
<sequence>IRDVYKRQWDSGGVDLLVWVTASGRDAVVSAYAHAAAQVVPQAADPGDADPEQAARTFLSWLETAPVRWLVVLDDLADPGLLRGLW</sequence>
<evidence type="ECO:0000313" key="1">
    <source>
        <dbReference type="EMBL" id="KOG57182.1"/>
    </source>
</evidence>
<dbReference type="Gene3D" id="3.40.50.300">
    <property type="entry name" value="P-loop containing nucleotide triphosphate hydrolases"/>
    <property type="match status" value="1"/>
</dbReference>